<evidence type="ECO:0000313" key="2">
    <source>
        <dbReference type="Proteomes" id="UP001558613"/>
    </source>
</evidence>
<organism evidence="1 2">
    <name type="scientific">Cirrhinus molitorella</name>
    <name type="common">mud carp</name>
    <dbReference type="NCBI Taxonomy" id="172907"/>
    <lineage>
        <taxon>Eukaryota</taxon>
        <taxon>Metazoa</taxon>
        <taxon>Chordata</taxon>
        <taxon>Craniata</taxon>
        <taxon>Vertebrata</taxon>
        <taxon>Euteleostomi</taxon>
        <taxon>Actinopterygii</taxon>
        <taxon>Neopterygii</taxon>
        <taxon>Teleostei</taxon>
        <taxon>Ostariophysi</taxon>
        <taxon>Cypriniformes</taxon>
        <taxon>Cyprinidae</taxon>
        <taxon>Labeoninae</taxon>
        <taxon>Labeonini</taxon>
        <taxon>Cirrhinus</taxon>
    </lineage>
</organism>
<reference evidence="1 2" key="1">
    <citation type="submission" date="2023-09" db="EMBL/GenBank/DDBJ databases">
        <authorList>
            <person name="Wang M."/>
        </authorList>
    </citation>
    <scope>NUCLEOTIDE SEQUENCE [LARGE SCALE GENOMIC DNA]</scope>
    <source>
        <strain evidence="1">GT-2023</strain>
        <tissue evidence="1">Liver</tissue>
    </source>
</reference>
<sequence>MLHKCISAAGCVYNETVAFTSSCLLSGSLSGSVCFCSVLGRRCISLILLSSRLALFRSAADPTGLLKATDTVMRSLRLFFG</sequence>
<protein>
    <submittedName>
        <fullName evidence="1">Uncharacterized protein</fullName>
    </submittedName>
</protein>
<dbReference type="Proteomes" id="UP001558613">
    <property type="component" value="Unassembled WGS sequence"/>
</dbReference>
<evidence type="ECO:0000313" key="1">
    <source>
        <dbReference type="EMBL" id="KAL1281119.1"/>
    </source>
</evidence>
<gene>
    <name evidence="1" type="ORF">QQF64_015719</name>
</gene>
<proteinExistence type="predicted"/>
<comment type="caution">
    <text evidence="1">The sequence shown here is derived from an EMBL/GenBank/DDBJ whole genome shotgun (WGS) entry which is preliminary data.</text>
</comment>
<keyword evidence="2" id="KW-1185">Reference proteome</keyword>
<dbReference type="EMBL" id="JAYMGO010000002">
    <property type="protein sequence ID" value="KAL1281119.1"/>
    <property type="molecule type" value="Genomic_DNA"/>
</dbReference>
<accession>A0ABR3NW30</accession>
<name>A0ABR3NW30_9TELE</name>